<dbReference type="InterPro" id="IPR016035">
    <property type="entry name" value="Acyl_Trfase/lysoPLipase"/>
</dbReference>
<feature type="repeat" description="TPR" evidence="2">
    <location>
        <begin position="833"/>
        <end position="866"/>
    </location>
</feature>
<dbReference type="InterPro" id="IPR011990">
    <property type="entry name" value="TPR-like_helical_dom_sf"/>
</dbReference>
<dbReference type="PRINTS" id="PR00381">
    <property type="entry name" value="KINESINLIGHT"/>
</dbReference>
<dbReference type="Pfam" id="PF13424">
    <property type="entry name" value="TPR_12"/>
    <property type="match status" value="3"/>
</dbReference>
<dbReference type="Pfam" id="PF01734">
    <property type="entry name" value="Patatin"/>
    <property type="match status" value="1"/>
</dbReference>
<sequence length="1023" mass="115686">MSTKHSSAEPDPLDVTGLCLLSLDGGGVRGLSTLFILKGIMDRLNHERKILHQEQQMTADFEALKPCDVFDLIGGTSTGGLIAIMLGRLEMDVDQCITAYSDLAAVVFGEKLNRMPFNIQAQVQPRFDSAKLKTTVQKVIAESKVAQNDASETELLNDKIERGCKTFVCTVDRDTKNITRLRSYSLPEERNIPATIWQAALATSAATTFFEPVTIGHRTFTDGGLGANNPVDEVEDEASNIWCKETADLKPLVKCFISIGTGNPGKDAFKDNILNFLGQTVVAIATETENTEKKFIARWRKHFDEQRYFRFNVEQGLQDIGLDEHGKIGKIEAATEEYLAHTAQKFRVRDCIRNLSLKQSRAQTNLLSIINEFNERRIVDLHNVSRNESLWIVPFQQNPQFVGRSSELDKANAMLSSKTRCERVAFYGLGGVGKTQIALEFIYQVRVREPDCSVFWIPVTDIESMLEAYLEIAKQLQIPNIEKTEADVLQLVQQRLNQEDSGKWLLVFDNADDINIWTDKANDGTGRRISYLPKSKHGSIIFTTRSREAAVKLAGKNVVPIYEMNDAMAKDLLEKHLIDSDLLTDGKATKDVLQKLTYLPLAIVQAVAYININRITLLEYAKLLDDTEQNIVDILSTEFEDEGRYDNINNPVATTWLVSFEQIQTRNPLAAEYLSFMSCVNANDIPESLLPPGLSRKNEIDAIGILDAYSFISKRSADKAIDMHQLVHLVTRNWLQEQNLLAQWTERTVSRLNDILQESSDQNRSVWRRYLVHAYYTLESDLVSKDWGERINLVRKVGMCLGREGRFNEAGVLMAEVMEIDKKVLGNENPQTLTSMNDLAYLFFRQGKYDEAEPIYRQTLQLRAKVLGDEHPDTLGSRHNLALLLKSQGKYDEAEPIYRQTLQLSAKVLGEEHPDTLTSRNNLALLFYYQGKYDEAEPIYRQTLQLSAKVLGDEHPDTLGSRNNLAGLLESQGKYDEAEPIYRQTLQLRAKVLGEEHPDTLQSRNNLAGLFHRQGKYDEAEPI</sequence>
<accession>A0A3D8T1U8</accession>
<evidence type="ECO:0000313" key="6">
    <source>
        <dbReference type="Proteomes" id="UP000256328"/>
    </source>
</evidence>
<dbReference type="PROSITE" id="PS50005">
    <property type="entry name" value="TPR"/>
    <property type="match status" value="1"/>
</dbReference>
<name>A0A3D8T1U8_9HELO</name>
<dbReference type="SUPFAM" id="SSF52540">
    <property type="entry name" value="P-loop containing nucleoside triphosphate hydrolases"/>
    <property type="match status" value="1"/>
</dbReference>
<dbReference type="InterPro" id="IPR002182">
    <property type="entry name" value="NB-ARC"/>
</dbReference>
<dbReference type="InterPro" id="IPR053137">
    <property type="entry name" value="NLR-like"/>
</dbReference>
<dbReference type="CDD" id="cd07216">
    <property type="entry name" value="Pat17_PNPLA8_PNPLA9_like3"/>
    <property type="match status" value="1"/>
</dbReference>
<dbReference type="Gene3D" id="1.25.40.10">
    <property type="entry name" value="Tetratricopeptide repeat domain"/>
    <property type="match status" value="2"/>
</dbReference>
<dbReference type="AlphaFoldDB" id="A0A3D8T1U8"/>
<dbReference type="PANTHER" id="PTHR46082">
    <property type="entry name" value="ATP/GTP-BINDING PROTEIN-RELATED"/>
    <property type="match status" value="1"/>
</dbReference>
<reference evidence="5 6" key="1">
    <citation type="journal article" date="2018" name="IMA Fungus">
        <title>IMA Genome-F 9: Draft genome sequence of Annulohypoxylon stygium, Aspergillus mulundensis, Berkeleyomyces basicola (syn. Thielaviopsis basicola), Ceratocystis smalleyi, two Cercospora beticola strains, Coleophoma cylindrospora, Fusarium fracticaudum, Phialophora cf. hyalina, and Morchella septimelata.</title>
        <authorList>
            <person name="Wingfield B.D."/>
            <person name="Bills G.F."/>
            <person name="Dong Y."/>
            <person name="Huang W."/>
            <person name="Nel W.J."/>
            <person name="Swalarsk-Parry B.S."/>
            <person name="Vaghefi N."/>
            <person name="Wilken P.M."/>
            <person name="An Z."/>
            <person name="de Beer Z.W."/>
            <person name="De Vos L."/>
            <person name="Chen L."/>
            <person name="Duong T.A."/>
            <person name="Gao Y."/>
            <person name="Hammerbacher A."/>
            <person name="Kikkert J.R."/>
            <person name="Li Y."/>
            <person name="Li H."/>
            <person name="Li K."/>
            <person name="Li Q."/>
            <person name="Liu X."/>
            <person name="Ma X."/>
            <person name="Naidoo K."/>
            <person name="Pethybridge S.J."/>
            <person name="Sun J."/>
            <person name="Steenkamp E.T."/>
            <person name="van der Nest M.A."/>
            <person name="van Wyk S."/>
            <person name="Wingfield M.J."/>
            <person name="Xiong C."/>
            <person name="Yue Q."/>
            <person name="Zhang X."/>
        </authorList>
    </citation>
    <scope>NUCLEOTIDE SEQUENCE [LARGE SCALE GENOMIC DNA]</scope>
    <source>
        <strain evidence="5 6">BP5796</strain>
    </source>
</reference>
<dbReference type="InterPro" id="IPR002641">
    <property type="entry name" value="PNPLA_dom"/>
</dbReference>
<dbReference type="GO" id="GO:0016787">
    <property type="term" value="F:hydrolase activity"/>
    <property type="evidence" value="ECO:0007669"/>
    <property type="project" value="UniProtKB-UniRule"/>
</dbReference>
<dbReference type="InterPro" id="IPR027417">
    <property type="entry name" value="P-loop_NTPase"/>
</dbReference>
<dbReference type="GO" id="GO:0043531">
    <property type="term" value="F:ADP binding"/>
    <property type="evidence" value="ECO:0007669"/>
    <property type="project" value="InterPro"/>
</dbReference>
<feature type="short sequence motif" description="GXSXG" evidence="3">
    <location>
        <begin position="75"/>
        <end position="79"/>
    </location>
</feature>
<gene>
    <name evidence="5" type="ORF">BP5796_01936</name>
</gene>
<feature type="active site" description="Proton acceptor" evidence="3">
    <location>
        <position position="222"/>
    </location>
</feature>
<evidence type="ECO:0000259" key="4">
    <source>
        <dbReference type="PROSITE" id="PS51635"/>
    </source>
</evidence>
<feature type="active site" description="Nucleophile" evidence="3">
    <location>
        <position position="77"/>
    </location>
</feature>
<dbReference type="SMART" id="SM00028">
    <property type="entry name" value="TPR"/>
    <property type="match status" value="4"/>
</dbReference>
<evidence type="ECO:0000256" key="2">
    <source>
        <dbReference type="PROSITE-ProRule" id="PRU00339"/>
    </source>
</evidence>
<keyword evidence="2" id="KW-0802">TPR repeat</keyword>
<dbReference type="GO" id="GO:0046486">
    <property type="term" value="P:glycerolipid metabolic process"/>
    <property type="evidence" value="ECO:0007669"/>
    <property type="project" value="UniProtKB-ARBA"/>
</dbReference>
<dbReference type="InterPro" id="IPR019734">
    <property type="entry name" value="TPR_rpt"/>
</dbReference>
<protein>
    <recommendedName>
        <fullName evidence="4">PNPLA domain-containing protein</fullName>
    </recommendedName>
</protein>
<proteinExistence type="predicted"/>
<dbReference type="PROSITE" id="PS51635">
    <property type="entry name" value="PNPLA"/>
    <property type="match status" value="1"/>
</dbReference>
<keyword evidence="1 3" id="KW-0443">Lipid metabolism</keyword>
<dbReference type="SUPFAM" id="SSF52151">
    <property type="entry name" value="FabD/lysophospholipase-like"/>
    <property type="match status" value="1"/>
</dbReference>
<dbReference type="OrthoDB" id="1658288at2759"/>
<evidence type="ECO:0000256" key="1">
    <source>
        <dbReference type="ARBA" id="ARBA00023098"/>
    </source>
</evidence>
<dbReference type="SUPFAM" id="SSF48452">
    <property type="entry name" value="TPR-like"/>
    <property type="match status" value="1"/>
</dbReference>
<dbReference type="EMBL" id="PDLN01000002">
    <property type="protein sequence ID" value="RDW92542.1"/>
    <property type="molecule type" value="Genomic_DNA"/>
</dbReference>
<dbReference type="Gene3D" id="3.40.1090.10">
    <property type="entry name" value="Cytosolic phospholipase A2 catalytic domain"/>
    <property type="match status" value="1"/>
</dbReference>
<organism evidence="5 6">
    <name type="scientific">Coleophoma crateriformis</name>
    <dbReference type="NCBI Taxonomy" id="565419"/>
    <lineage>
        <taxon>Eukaryota</taxon>
        <taxon>Fungi</taxon>
        <taxon>Dikarya</taxon>
        <taxon>Ascomycota</taxon>
        <taxon>Pezizomycotina</taxon>
        <taxon>Leotiomycetes</taxon>
        <taxon>Helotiales</taxon>
        <taxon>Dermateaceae</taxon>
        <taxon>Coleophoma</taxon>
    </lineage>
</organism>
<dbReference type="PANTHER" id="PTHR46082:SF6">
    <property type="entry name" value="AAA+ ATPASE DOMAIN-CONTAINING PROTEIN-RELATED"/>
    <property type="match status" value="1"/>
</dbReference>
<feature type="short sequence motif" description="DGA/G" evidence="3">
    <location>
        <begin position="222"/>
        <end position="224"/>
    </location>
</feature>
<comment type="caution">
    <text evidence="5">The sequence shown here is derived from an EMBL/GenBank/DDBJ whole genome shotgun (WGS) entry which is preliminary data.</text>
</comment>
<dbReference type="Proteomes" id="UP000256328">
    <property type="component" value="Unassembled WGS sequence"/>
</dbReference>
<feature type="short sequence motif" description="GXGXXG" evidence="3">
    <location>
        <begin position="25"/>
        <end position="30"/>
    </location>
</feature>
<feature type="domain" description="PNPLA" evidence="4">
    <location>
        <begin position="21"/>
        <end position="235"/>
    </location>
</feature>
<dbReference type="Pfam" id="PF00931">
    <property type="entry name" value="NB-ARC"/>
    <property type="match status" value="1"/>
</dbReference>
<keyword evidence="3" id="KW-0442">Lipid degradation</keyword>
<evidence type="ECO:0000256" key="3">
    <source>
        <dbReference type="PROSITE-ProRule" id="PRU01161"/>
    </source>
</evidence>
<keyword evidence="6" id="KW-1185">Reference proteome</keyword>
<dbReference type="GO" id="GO:0016042">
    <property type="term" value="P:lipid catabolic process"/>
    <property type="evidence" value="ECO:0007669"/>
    <property type="project" value="UniProtKB-UniRule"/>
</dbReference>
<evidence type="ECO:0000313" key="5">
    <source>
        <dbReference type="EMBL" id="RDW92542.1"/>
    </source>
</evidence>
<keyword evidence="3" id="KW-0378">Hydrolase</keyword>
<dbReference type="Gene3D" id="3.40.50.300">
    <property type="entry name" value="P-loop containing nucleotide triphosphate hydrolases"/>
    <property type="match status" value="1"/>
</dbReference>